<feature type="compositionally biased region" description="Low complexity" evidence="4">
    <location>
        <begin position="246"/>
        <end position="258"/>
    </location>
</feature>
<evidence type="ECO:0008006" key="7">
    <source>
        <dbReference type="Google" id="ProtNLM"/>
    </source>
</evidence>
<name>A0A6A6ZGY7_9PLEO</name>
<gene>
    <name evidence="5" type="ORF">CC86DRAFT_449620</name>
</gene>
<evidence type="ECO:0000256" key="1">
    <source>
        <dbReference type="ARBA" id="ARBA00004173"/>
    </source>
</evidence>
<feature type="region of interest" description="Disordered" evidence="4">
    <location>
        <begin position="241"/>
        <end position="268"/>
    </location>
</feature>
<sequence length="364" mass="41093">MSSNLPLRTTRIPALQRQCLFQRRQPRAFSTTAPQALASTSPRLRGQQLGSSDKSTTKAAAKSQVGPAPRVHYEKALSDQGMLAEDIGLLQDTVIRARFRDLPAVWKGEFWSYVWKLVKSKGTALYSRSIYNRMLYRKGFKSYLPVDRYNNTQLKDTAKKLYEQIYSNFAKGELQPISRFCLPPLTSNFKTRIDARGTLKMDWKLVSFNSVSVVSHRTQPFGEDQPNTAYRQAVVRIESTQQLKLSGESSPSTSGVSERSSRKGLRWVPDEVQLKQDTKTGEKAADTSEKSAIVAAKRESGRVADNGEPKKVVEYLVLQKRMLRGKEENWKVWGFAQESTPESLEEDAVYWRKTLDAQAAQVAG</sequence>
<organism evidence="5 6">
    <name type="scientific">Ophiobolus disseminans</name>
    <dbReference type="NCBI Taxonomy" id="1469910"/>
    <lineage>
        <taxon>Eukaryota</taxon>
        <taxon>Fungi</taxon>
        <taxon>Dikarya</taxon>
        <taxon>Ascomycota</taxon>
        <taxon>Pezizomycotina</taxon>
        <taxon>Dothideomycetes</taxon>
        <taxon>Pleosporomycetidae</taxon>
        <taxon>Pleosporales</taxon>
        <taxon>Pleosporineae</taxon>
        <taxon>Phaeosphaeriaceae</taxon>
        <taxon>Ophiobolus</taxon>
    </lineage>
</organism>
<dbReference type="AlphaFoldDB" id="A0A6A6ZGY7"/>
<dbReference type="InterPro" id="IPR051975">
    <property type="entry name" value="mtLSU_mL45"/>
</dbReference>
<proteinExistence type="predicted"/>
<keyword evidence="6" id="KW-1185">Reference proteome</keyword>
<comment type="subcellular location">
    <subcellularLocation>
        <location evidence="1">Mitochondrion</location>
    </subcellularLocation>
</comment>
<dbReference type="PANTHER" id="PTHR28554">
    <property type="entry name" value="39S RIBOSOMAL PROTEIN L45, MITOCHONDRIAL"/>
    <property type="match status" value="1"/>
</dbReference>
<feature type="compositionally biased region" description="Polar residues" evidence="4">
    <location>
        <begin position="28"/>
        <end position="58"/>
    </location>
</feature>
<dbReference type="GO" id="GO:0005739">
    <property type="term" value="C:mitochondrion"/>
    <property type="evidence" value="ECO:0007669"/>
    <property type="project" value="UniProtKB-SubCell"/>
</dbReference>
<dbReference type="InterPro" id="IPR032710">
    <property type="entry name" value="NTF2-like_dom_sf"/>
</dbReference>
<reference evidence="5" key="1">
    <citation type="journal article" date="2020" name="Stud. Mycol.">
        <title>101 Dothideomycetes genomes: a test case for predicting lifestyles and emergence of pathogens.</title>
        <authorList>
            <person name="Haridas S."/>
            <person name="Albert R."/>
            <person name="Binder M."/>
            <person name="Bloem J."/>
            <person name="Labutti K."/>
            <person name="Salamov A."/>
            <person name="Andreopoulos B."/>
            <person name="Baker S."/>
            <person name="Barry K."/>
            <person name="Bills G."/>
            <person name="Bluhm B."/>
            <person name="Cannon C."/>
            <person name="Castanera R."/>
            <person name="Culley D."/>
            <person name="Daum C."/>
            <person name="Ezra D."/>
            <person name="Gonzalez J."/>
            <person name="Henrissat B."/>
            <person name="Kuo A."/>
            <person name="Liang C."/>
            <person name="Lipzen A."/>
            <person name="Lutzoni F."/>
            <person name="Magnuson J."/>
            <person name="Mondo S."/>
            <person name="Nolan M."/>
            <person name="Ohm R."/>
            <person name="Pangilinan J."/>
            <person name="Park H.-J."/>
            <person name="Ramirez L."/>
            <person name="Alfaro M."/>
            <person name="Sun H."/>
            <person name="Tritt A."/>
            <person name="Yoshinaga Y."/>
            <person name="Zwiers L.-H."/>
            <person name="Turgeon B."/>
            <person name="Goodwin S."/>
            <person name="Spatafora J."/>
            <person name="Crous P."/>
            <person name="Grigoriev I."/>
        </authorList>
    </citation>
    <scope>NUCLEOTIDE SEQUENCE</scope>
    <source>
        <strain evidence="5">CBS 113818</strain>
    </source>
</reference>
<evidence type="ECO:0000256" key="2">
    <source>
        <dbReference type="ARBA" id="ARBA00022946"/>
    </source>
</evidence>
<dbReference type="Gene3D" id="3.10.450.240">
    <property type="match status" value="1"/>
</dbReference>
<accession>A0A6A6ZGY7</accession>
<dbReference type="Proteomes" id="UP000799424">
    <property type="component" value="Unassembled WGS sequence"/>
</dbReference>
<protein>
    <recommendedName>
        <fullName evidence="7">Tim44-like domain-containing protein</fullName>
    </recommendedName>
</protein>
<keyword evidence="3" id="KW-0496">Mitochondrion</keyword>
<evidence type="ECO:0000256" key="4">
    <source>
        <dbReference type="SAM" id="MobiDB-lite"/>
    </source>
</evidence>
<evidence type="ECO:0000313" key="5">
    <source>
        <dbReference type="EMBL" id="KAF2819993.1"/>
    </source>
</evidence>
<feature type="region of interest" description="Disordered" evidence="4">
    <location>
        <begin position="27"/>
        <end position="66"/>
    </location>
</feature>
<dbReference type="OrthoDB" id="19619at2759"/>
<dbReference type="EMBL" id="MU006242">
    <property type="protein sequence ID" value="KAF2819993.1"/>
    <property type="molecule type" value="Genomic_DNA"/>
</dbReference>
<dbReference type="PANTHER" id="PTHR28554:SF1">
    <property type="entry name" value="LARGE RIBOSOMAL SUBUNIT PROTEIN ML45"/>
    <property type="match status" value="1"/>
</dbReference>
<dbReference type="SUPFAM" id="SSF54427">
    <property type="entry name" value="NTF2-like"/>
    <property type="match status" value="1"/>
</dbReference>
<evidence type="ECO:0000256" key="3">
    <source>
        <dbReference type="ARBA" id="ARBA00023128"/>
    </source>
</evidence>
<keyword evidence="2" id="KW-0809">Transit peptide</keyword>
<evidence type="ECO:0000313" key="6">
    <source>
        <dbReference type="Proteomes" id="UP000799424"/>
    </source>
</evidence>